<dbReference type="InterPro" id="IPR030395">
    <property type="entry name" value="GP_PDE_dom"/>
</dbReference>
<dbReference type="GO" id="GO:0006629">
    <property type="term" value="P:lipid metabolic process"/>
    <property type="evidence" value="ECO:0007669"/>
    <property type="project" value="InterPro"/>
</dbReference>
<dbReference type="Gene3D" id="3.20.20.190">
    <property type="entry name" value="Phosphatidylinositol (PI) phosphodiesterase"/>
    <property type="match status" value="1"/>
</dbReference>
<dbReference type="PANTHER" id="PTHR46211:SF14">
    <property type="entry name" value="GLYCEROPHOSPHODIESTER PHOSPHODIESTERASE"/>
    <property type="match status" value="1"/>
</dbReference>
<protein>
    <submittedName>
        <fullName evidence="3">Glycerophosphodiesterase</fullName>
        <ecNumber evidence="3">3.1.4.46</ecNumber>
    </submittedName>
</protein>
<keyword evidence="1" id="KW-0732">Signal</keyword>
<dbReference type="InterPro" id="IPR017946">
    <property type="entry name" value="PLC-like_Pdiesterase_TIM-brl"/>
</dbReference>
<dbReference type="GeneID" id="82846644"/>
<accession>I7L9H3</accession>
<sequence length="399" mass="44911">MKAKKCLVALAALPFLFGFTNIAYRGDNQNGKYAEHSYQAYDRALTEQANYLELDIHKTSDNVLVVSHDNNLSRLFGVDLDINKTPYAKLAQYRNQAGEPVHTLAEVFNRYKNDPNIKFMIETKNVGSATGMENELVNLVRQYGMQNRVLFESFSIPSLNALAQLAPEIPRTQLSGSYQNIGDSQYYANGYFDSNVSAYLKSQGKKYLLWGVDNADKMRQLVNSGQIDGIITNYPGTLSKVLGVTQYPAKNIDGTIIVKYKNNYSVNLWNGYGKNAHFSGLRVKNGTSHHVTQVAIENGKTWYKLDNNKWIDGQYVVSYAANKNSNSVPVQSHGVIQIKYKPGFGVNLWGSPQGTHYLGRRLKHGSRWKYMATANYNGRTFYNLGGSQWIDGKYVIKIN</sequence>
<dbReference type="PATRIC" id="fig|1423758.3.peg.1198"/>
<dbReference type="AlphaFoldDB" id="I7L9H3"/>
<evidence type="ECO:0000259" key="2">
    <source>
        <dbReference type="PROSITE" id="PS51704"/>
    </source>
</evidence>
<dbReference type="EC" id="3.1.4.46" evidence="3"/>
<dbReference type="OrthoDB" id="384721at2"/>
<dbReference type="PANTHER" id="PTHR46211">
    <property type="entry name" value="GLYCEROPHOSPHORYL DIESTER PHOSPHODIESTERASE"/>
    <property type="match status" value="1"/>
</dbReference>
<feature type="chain" id="PRO_5009961930" evidence="1">
    <location>
        <begin position="26"/>
        <end position="399"/>
    </location>
</feature>
<dbReference type="Pfam" id="PF03009">
    <property type="entry name" value="GDPD"/>
    <property type="match status" value="1"/>
</dbReference>
<keyword evidence="4" id="KW-1185">Reference proteome</keyword>
<organism evidence="3 4">
    <name type="scientific">Lactobacillus hominis DSM 23910 = CRBIP 24.179</name>
    <dbReference type="NCBI Taxonomy" id="1423758"/>
    <lineage>
        <taxon>Bacteria</taxon>
        <taxon>Bacillati</taxon>
        <taxon>Bacillota</taxon>
        <taxon>Bacilli</taxon>
        <taxon>Lactobacillales</taxon>
        <taxon>Lactobacillaceae</taxon>
        <taxon>Lactobacillus</taxon>
    </lineage>
</organism>
<dbReference type="eggNOG" id="COG0584">
    <property type="taxonomic scope" value="Bacteria"/>
</dbReference>
<evidence type="ECO:0000256" key="1">
    <source>
        <dbReference type="SAM" id="SignalP"/>
    </source>
</evidence>
<dbReference type="RefSeq" id="WP_008470094.1">
    <property type="nucleotide sequence ID" value="NZ_AYZP01000025.1"/>
</dbReference>
<dbReference type="Proteomes" id="UP000009320">
    <property type="component" value="Unassembled WGS sequence"/>
</dbReference>
<proteinExistence type="predicted"/>
<name>I7L9H3_9LACO</name>
<reference evidence="3 4" key="1">
    <citation type="submission" date="2012-06" db="EMBL/GenBank/DDBJ databases">
        <title>Draft Genome Sequence of Lactobacillus hominis Strain CRBIP 24.179T, isolated from human intestine.</title>
        <authorList>
            <person name="Cousin S."/>
            <person name="Ma L."/>
            <person name="Bizet C."/>
            <person name="Loux V."/>
            <person name="Bouchier C."/>
            <person name="Clermont D."/>
            <person name="Creno S."/>
        </authorList>
    </citation>
    <scope>NUCLEOTIDE SEQUENCE [LARGE SCALE GENOMIC DNA]</scope>
    <source>
        <strain evidence="4">CRBIP 24.179T</strain>
    </source>
</reference>
<keyword evidence="3" id="KW-0378">Hydrolase</keyword>
<dbReference type="STRING" id="1423758.FC41_GL001185"/>
<evidence type="ECO:0000313" key="4">
    <source>
        <dbReference type="Proteomes" id="UP000009320"/>
    </source>
</evidence>
<dbReference type="PROSITE" id="PS51704">
    <property type="entry name" value="GP_PDE"/>
    <property type="match status" value="1"/>
</dbReference>
<gene>
    <name evidence="3" type="ORF">BN55_07360</name>
</gene>
<feature type="domain" description="GP-PDE" evidence="2">
    <location>
        <begin position="19"/>
        <end position="242"/>
    </location>
</feature>
<evidence type="ECO:0000313" key="3">
    <source>
        <dbReference type="EMBL" id="CCI81369.1"/>
    </source>
</evidence>
<dbReference type="EMBL" id="CAKE01000002">
    <property type="protein sequence ID" value="CCI81369.1"/>
    <property type="molecule type" value="Genomic_DNA"/>
</dbReference>
<dbReference type="GO" id="GO:0008889">
    <property type="term" value="F:glycerophosphodiester phosphodiesterase activity"/>
    <property type="evidence" value="ECO:0007669"/>
    <property type="project" value="UniProtKB-EC"/>
</dbReference>
<dbReference type="SUPFAM" id="SSF51695">
    <property type="entry name" value="PLC-like phosphodiesterases"/>
    <property type="match status" value="1"/>
</dbReference>
<feature type="signal peptide" evidence="1">
    <location>
        <begin position="1"/>
        <end position="25"/>
    </location>
</feature>
<comment type="caution">
    <text evidence="3">The sequence shown here is derived from an EMBL/GenBank/DDBJ whole genome shotgun (WGS) entry which is preliminary data.</text>
</comment>